<reference evidence="1" key="1">
    <citation type="journal article" date="2021" name="J Fungi (Basel)">
        <title>Virulence traits and population genomics of the black yeast Aureobasidium melanogenum.</title>
        <authorList>
            <person name="Cernosa A."/>
            <person name="Sun X."/>
            <person name="Gostincar C."/>
            <person name="Fang C."/>
            <person name="Gunde-Cimerman N."/>
            <person name="Song Z."/>
        </authorList>
    </citation>
    <scope>NUCLEOTIDE SEQUENCE</scope>
    <source>
        <strain evidence="1">EXF-9911</strain>
    </source>
</reference>
<evidence type="ECO:0000313" key="1">
    <source>
        <dbReference type="EMBL" id="KAG9700501.1"/>
    </source>
</evidence>
<reference evidence="1" key="2">
    <citation type="submission" date="2021-08" db="EMBL/GenBank/DDBJ databases">
        <authorList>
            <person name="Gostincar C."/>
            <person name="Sun X."/>
            <person name="Song Z."/>
            <person name="Gunde-Cimerman N."/>
        </authorList>
    </citation>
    <scope>NUCLEOTIDE SEQUENCE</scope>
    <source>
        <strain evidence="1">EXF-9911</strain>
    </source>
</reference>
<gene>
    <name evidence="1" type="ORF">KCU76_g723</name>
</gene>
<accession>A0A9P8EWS4</accession>
<protein>
    <recommendedName>
        <fullName evidence="3">Restriction endonuclease</fullName>
    </recommendedName>
</protein>
<dbReference type="OrthoDB" id="4398476at2759"/>
<feature type="non-terminal residue" evidence="1">
    <location>
        <position position="257"/>
    </location>
</feature>
<comment type="caution">
    <text evidence="1">The sequence shown here is derived from an EMBL/GenBank/DDBJ whole genome shotgun (WGS) entry which is preliminary data.</text>
</comment>
<name>A0A9P8EWS4_AURME</name>
<dbReference type="EMBL" id="JAHFXF010000015">
    <property type="protein sequence ID" value="KAG9700501.1"/>
    <property type="molecule type" value="Genomic_DNA"/>
</dbReference>
<evidence type="ECO:0000313" key="2">
    <source>
        <dbReference type="Proteomes" id="UP000779574"/>
    </source>
</evidence>
<sequence length="257" mass="29089">MSTKKRPAAEAPVKKTYGNTPTLVPDIKSLDPEIMGPIAAHLIQKYEDGSISFARQFRGGWEVWLQIELATVLLIKLARQVNITTNGYTVERETAVWKTSGKGKGPGKCDLWIQPNLNHNGKPTGQLACVMELKVDYSYLTGESYKTGAREGQYREKVEMVRDRFIKDLRKVKGGLNDEAKSKVKASGINMICLALTSHPQDLEGWKDIQTELKSEVKYIWLKERDVNEKRSGLAMIWWEGQEMPTGDLQKKFKAKM</sequence>
<dbReference type="Proteomes" id="UP000779574">
    <property type="component" value="Unassembled WGS sequence"/>
</dbReference>
<proteinExistence type="predicted"/>
<organism evidence="1 2">
    <name type="scientific">Aureobasidium melanogenum</name>
    <name type="common">Aureobasidium pullulans var. melanogenum</name>
    <dbReference type="NCBI Taxonomy" id="46634"/>
    <lineage>
        <taxon>Eukaryota</taxon>
        <taxon>Fungi</taxon>
        <taxon>Dikarya</taxon>
        <taxon>Ascomycota</taxon>
        <taxon>Pezizomycotina</taxon>
        <taxon>Dothideomycetes</taxon>
        <taxon>Dothideomycetidae</taxon>
        <taxon>Dothideales</taxon>
        <taxon>Saccotheciaceae</taxon>
        <taxon>Aureobasidium</taxon>
    </lineage>
</organism>
<evidence type="ECO:0008006" key="3">
    <source>
        <dbReference type="Google" id="ProtNLM"/>
    </source>
</evidence>
<dbReference type="AlphaFoldDB" id="A0A9P8EWS4"/>